<dbReference type="InterPro" id="IPR002018">
    <property type="entry name" value="CarbesteraseB"/>
</dbReference>
<dbReference type="SUPFAM" id="SSF53474">
    <property type="entry name" value="alpha/beta-Hydrolases"/>
    <property type="match status" value="1"/>
</dbReference>
<feature type="signal peptide" evidence="1">
    <location>
        <begin position="1"/>
        <end position="24"/>
    </location>
</feature>
<feature type="chain" id="PRO_5025364652" evidence="1">
    <location>
        <begin position="25"/>
        <end position="560"/>
    </location>
</feature>
<dbReference type="InterPro" id="IPR050309">
    <property type="entry name" value="Type-B_Carboxylest/Lipase"/>
</dbReference>
<accession>A0A6A6RIJ4</accession>
<keyword evidence="3" id="KW-0378">Hydrolase</keyword>
<dbReference type="InterPro" id="IPR029058">
    <property type="entry name" value="AB_hydrolase_fold"/>
</dbReference>
<gene>
    <name evidence="3" type="ORF">P280DRAFT_541969</name>
</gene>
<dbReference type="Proteomes" id="UP000799753">
    <property type="component" value="Unassembled WGS sequence"/>
</dbReference>
<dbReference type="Pfam" id="PF00135">
    <property type="entry name" value="COesterase"/>
    <property type="match status" value="1"/>
</dbReference>
<keyword evidence="1" id="KW-0732">Signal</keyword>
<dbReference type="Gene3D" id="3.40.50.1820">
    <property type="entry name" value="alpha/beta hydrolase"/>
    <property type="match status" value="1"/>
</dbReference>
<keyword evidence="4" id="KW-1185">Reference proteome</keyword>
<organism evidence="3 4">
    <name type="scientific">Massarina eburnea CBS 473.64</name>
    <dbReference type="NCBI Taxonomy" id="1395130"/>
    <lineage>
        <taxon>Eukaryota</taxon>
        <taxon>Fungi</taxon>
        <taxon>Dikarya</taxon>
        <taxon>Ascomycota</taxon>
        <taxon>Pezizomycotina</taxon>
        <taxon>Dothideomycetes</taxon>
        <taxon>Pleosporomycetidae</taxon>
        <taxon>Pleosporales</taxon>
        <taxon>Massarineae</taxon>
        <taxon>Massarinaceae</taxon>
        <taxon>Massarina</taxon>
    </lineage>
</organism>
<feature type="domain" description="Carboxylesterase type B" evidence="2">
    <location>
        <begin position="29"/>
        <end position="535"/>
    </location>
</feature>
<evidence type="ECO:0000259" key="2">
    <source>
        <dbReference type="Pfam" id="PF00135"/>
    </source>
</evidence>
<dbReference type="EMBL" id="MU006849">
    <property type="protein sequence ID" value="KAF2634241.1"/>
    <property type="molecule type" value="Genomic_DNA"/>
</dbReference>
<name>A0A6A6RIJ4_9PLEO</name>
<reference evidence="3" key="1">
    <citation type="journal article" date="2020" name="Stud. Mycol.">
        <title>101 Dothideomycetes genomes: a test case for predicting lifestyles and emergence of pathogens.</title>
        <authorList>
            <person name="Haridas S."/>
            <person name="Albert R."/>
            <person name="Binder M."/>
            <person name="Bloem J."/>
            <person name="Labutti K."/>
            <person name="Salamov A."/>
            <person name="Andreopoulos B."/>
            <person name="Baker S."/>
            <person name="Barry K."/>
            <person name="Bills G."/>
            <person name="Bluhm B."/>
            <person name="Cannon C."/>
            <person name="Castanera R."/>
            <person name="Culley D."/>
            <person name="Daum C."/>
            <person name="Ezra D."/>
            <person name="Gonzalez J."/>
            <person name="Henrissat B."/>
            <person name="Kuo A."/>
            <person name="Liang C."/>
            <person name="Lipzen A."/>
            <person name="Lutzoni F."/>
            <person name="Magnuson J."/>
            <person name="Mondo S."/>
            <person name="Nolan M."/>
            <person name="Ohm R."/>
            <person name="Pangilinan J."/>
            <person name="Park H.-J."/>
            <person name="Ramirez L."/>
            <person name="Alfaro M."/>
            <person name="Sun H."/>
            <person name="Tritt A."/>
            <person name="Yoshinaga Y."/>
            <person name="Zwiers L.-H."/>
            <person name="Turgeon B."/>
            <person name="Goodwin S."/>
            <person name="Spatafora J."/>
            <person name="Crous P."/>
            <person name="Grigoriev I."/>
        </authorList>
    </citation>
    <scope>NUCLEOTIDE SEQUENCE</scope>
    <source>
        <strain evidence="3">CBS 473.64</strain>
    </source>
</reference>
<evidence type="ECO:0000313" key="4">
    <source>
        <dbReference type="Proteomes" id="UP000799753"/>
    </source>
</evidence>
<sequence>MKKHFSLTKSALLVATTLASLSTAQLYKKVVQTQYGPVQGFQYFDSSTLSAYFNTSTSNTSSCNVAAFLGIPYAADTSYQNRWKAPQPRESWNSTLNATAFGPQCPSSAGFSASSYSEDCLSLNLWTNAATANASLPVLVWNQGSEETSDNTWWYGGGMALKDIIVITFNRRDDAFGYLAHPDLNAESLATTGHNSSGNYGILDELEVLKWVQKNVANFGGDPTKVTIAGQSFGSSQVYHAVNSPLFSGLFRGAIAESGIRYPYDTLLAGLATSYVNMSTAIANGLNYTATHNVSSIAALRNLSTADLLKGSSDRVGNESIWWVTALSTMYPLKFKPVLDGYVIPHSYLDQLRSGPANDVPLITGNTRDESGAELGHNYTVAQYMDYCTLKYGNLSSQYFSLYPAGNSTTSASESWRHAATDTSLVSSWAYGTGWVESAKSPFYTYYWDHAPPGQTQGAFHQSEIMYVLNALYANADKYPFTAYDYYLGDVMSEYWANFIRTGDPNMGNNSTGRNMTHWAPNDGKTRSVMRVGDGFGAIRIAEDKKVDLLMDYFAQQMPY</sequence>
<dbReference type="AlphaFoldDB" id="A0A6A6RIJ4"/>
<dbReference type="PANTHER" id="PTHR11559">
    <property type="entry name" value="CARBOXYLESTERASE"/>
    <property type="match status" value="1"/>
</dbReference>
<protein>
    <submittedName>
        <fullName evidence="3">Alpha/beta-hydrolase</fullName>
    </submittedName>
</protein>
<evidence type="ECO:0000313" key="3">
    <source>
        <dbReference type="EMBL" id="KAF2634241.1"/>
    </source>
</evidence>
<dbReference type="OrthoDB" id="408631at2759"/>
<dbReference type="GO" id="GO:0016787">
    <property type="term" value="F:hydrolase activity"/>
    <property type="evidence" value="ECO:0007669"/>
    <property type="project" value="UniProtKB-KW"/>
</dbReference>
<evidence type="ECO:0000256" key="1">
    <source>
        <dbReference type="SAM" id="SignalP"/>
    </source>
</evidence>
<proteinExistence type="predicted"/>